<dbReference type="EMBL" id="JAUJYN010000005">
    <property type="protein sequence ID" value="KAK1270922.1"/>
    <property type="molecule type" value="Genomic_DNA"/>
</dbReference>
<keyword evidence="3" id="KW-1185">Reference proteome</keyword>
<gene>
    <name evidence="2" type="ORF">QJS04_geneDACA005853</name>
</gene>
<evidence type="ECO:0000313" key="3">
    <source>
        <dbReference type="Proteomes" id="UP001179952"/>
    </source>
</evidence>
<name>A0AAV9B4J0_ACOGR</name>
<reference evidence="2" key="1">
    <citation type="journal article" date="2023" name="Nat. Commun.">
        <title>Diploid and tetraploid genomes of Acorus and the evolution of monocots.</title>
        <authorList>
            <person name="Ma L."/>
            <person name="Liu K.W."/>
            <person name="Li Z."/>
            <person name="Hsiao Y.Y."/>
            <person name="Qi Y."/>
            <person name="Fu T."/>
            <person name="Tang G.D."/>
            <person name="Zhang D."/>
            <person name="Sun W.H."/>
            <person name="Liu D.K."/>
            <person name="Li Y."/>
            <person name="Chen G.Z."/>
            <person name="Liu X.D."/>
            <person name="Liao X.Y."/>
            <person name="Jiang Y.T."/>
            <person name="Yu X."/>
            <person name="Hao Y."/>
            <person name="Huang J."/>
            <person name="Zhao X.W."/>
            <person name="Ke S."/>
            <person name="Chen Y.Y."/>
            <person name="Wu W.L."/>
            <person name="Hsu J.L."/>
            <person name="Lin Y.F."/>
            <person name="Huang M.D."/>
            <person name="Li C.Y."/>
            <person name="Huang L."/>
            <person name="Wang Z.W."/>
            <person name="Zhao X."/>
            <person name="Zhong W.Y."/>
            <person name="Peng D.H."/>
            <person name="Ahmad S."/>
            <person name="Lan S."/>
            <person name="Zhang J.S."/>
            <person name="Tsai W.C."/>
            <person name="Van de Peer Y."/>
            <person name="Liu Z.J."/>
        </authorList>
    </citation>
    <scope>NUCLEOTIDE SEQUENCE</scope>
    <source>
        <strain evidence="2">SCP</strain>
    </source>
</reference>
<reference evidence="2" key="2">
    <citation type="submission" date="2023-06" db="EMBL/GenBank/DDBJ databases">
        <authorList>
            <person name="Ma L."/>
            <person name="Liu K.-W."/>
            <person name="Li Z."/>
            <person name="Hsiao Y.-Y."/>
            <person name="Qi Y."/>
            <person name="Fu T."/>
            <person name="Tang G."/>
            <person name="Zhang D."/>
            <person name="Sun W.-H."/>
            <person name="Liu D.-K."/>
            <person name="Li Y."/>
            <person name="Chen G.-Z."/>
            <person name="Liu X.-D."/>
            <person name="Liao X.-Y."/>
            <person name="Jiang Y.-T."/>
            <person name="Yu X."/>
            <person name="Hao Y."/>
            <person name="Huang J."/>
            <person name="Zhao X.-W."/>
            <person name="Ke S."/>
            <person name="Chen Y.-Y."/>
            <person name="Wu W.-L."/>
            <person name="Hsu J.-L."/>
            <person name="Lin Y.-F."/>
            <person name="Huang M.-D."/>
            <person name="Li C.-Y."/>
            <person name="Huang L."/>
            <person name="Wang Z.-W."/>
            <person name="Zhao X."/>
            <person name="Zhong W.-Y."/>
            <person name="Peng D.-H."/>
            <person name="Ahmad S."/>
            <person name="Lan S."/>
            <person name="Zhang J.-S."/>
            <person name="Tsai W.-C."/>
            <person name="Van De Peer Y."/>
            <person name="Liu Z.-J."/>
        </authorList>
    </citation>
    <scope>NUCLEOTIDE SEQUENCE</scope>
    <source>
        <strain evidence="2">SCP</strain>
        <tissue evidence="2">Leaves</tissue>
    </source>
</reference>
<evidence type="ECO:0000313" key="2">
    <source>
        <dbReference type="EMBL" id="KAK1270922.1"/>
    </source>
</evidence>
<dbReference type="AlphaFoldDB" id="A0AAV9B4J0"/>
<proteinExistence type="predicted"/>
<feature type="compositionally biased region" description="Polar residues" evidence="1">
    <location>
        <begin position="37"/>
        <end position="51"/>
    </location>
</feature>
<feature type="region of interest" description="Disordered" evidence="1">
    <location>
        <begin position="32"/>
        <end position="51"/>
    </location>
</feature>
<comment type="caution">
    <text evidence="2">The sequence shown here is derived from an EMBL/GenBank/DDBJ whole genome shotgun (WGS) entry which is preliminary data.</text>
</comment>
<accession>A0AAV9B4J0</accession>
<dbReference type="Proteomes" id="UP001179952">
    <property type="component" value="Unassembled WGS sequence"/>
</dbReference>
<evidence type="ECO:0000256" key="1">
    <source>
        <dbReference type="SAM" id="MobiDB-lite"/>
    </source>
</evidence>
<protein>
    <submittedName>
        <fullName evidence="2">Uncharacterized protein</fullName>
    </submittedName>
</protein>
<organism evidence="2 3">
    <name type="scientific">Acorus gramineus</name>
    <name type="common">Dwarf sweet flag</name>
    <dbReference type="NCBI Taxonomy" id="55184"/>
    <lineage>
        <taxon>Eukaryota</taxon>
        <taxon>Viridiplantae</taxon>
        <taxon>Streptophyta</taxon>
        <taxon>Embryophyta</taxon>
        <taxon>Tracheophyta</taxon>
        <taxon>Spermatophyta</taxon>
        <taxon>Magnoliopsida</taxon>
        <taxon>Liliopsida</taxon>
        <taxon>Acoraceae</taxon>
        <taxon>Acorus</taxon>
    </lineage>
</organism>
<sequence length="51" mass="6035">MPTCQTPINLNYISPKQTRHKKLLNEQHQAKMRNIKQDGQIQSRTNFDSPR</sequence>